<comment type="subcellular location">
    <subcellularLocation>
        <location evidence="1">Membrane</location>
        <topology evidence="1">Single-pass type I membrane protein</topology>
    </subcellularLocation>
</comment>
<evidence type="ECO:0000256" key="4">
    <source>
        <dbReference type="ARBA" id="ARBA00022989"/>
    </source>
</evidence>
<evidence type="ECO:0000256" key="6">
    <source>
        <dbReference type="ARBA" id="ARBA00023170"/>
    </source>
</evidence>
<evidence type="ECO:0000313" key="11">
    <source>
        <dbReference type="Proteomes" id="UP000472265"/>
    </source>
</evidence>
<evidence type="ECO:0000256" key="3">
    <source>
        <dbReference type="ARBA" id="ARBA00022729"/>
    </source>
</evidence>
<feature type="chain" id="PRO_5025407298" evidence="8">
    <location>
        <begin position="22"/>
        <end position="644"/>
    </location>
</feature>
<dbReference type="GO" id="GO:0030368">
    <property type="term" value="F:interleukin-17 receptor activity"/>
    <property type="evidence" value="ECO:0007669"/>
    <property type="project" value="InterPro"/>
</dbReference>
<evidence type="ECO:0000256" key="7">
    <source>
        <dbReference type="ARBA" id="ARBA00023180"/>
    </source>
</evidence>
<keyword evidence="4" id="KW-1133">Transmembrane helix</keyword>
<keyword evidence="11" id="KW-1185">Reference proteome</keyword>
<dbReference type="PROSITE" id="PS51534">
    <property type="entry name" value="SEFIR"/>
    <property type="match status" value="1"/>
</dbReference>
<accession>A0A671YEB7</accession>
<organism evidence="10 11">
    <name type="scientific">Sparus aurata</name>
    <name type="common">Gilthead sea bream</name>
    <dbReference type="NCBI Taxonomy" id="8175"/>
    <lineage>
        <taxon>Eukaryota</taxon>
        <taxon>Metazoa</taxon>
        <taxon>Chordata</taxon>
        <taxon>Craniata</taxon>
        <taxon>Vertebrata</taxon>
        <taxon>Euteleostomi</taxon>
        <taxon>Actinopterygii</taxon>
        <taxon>Neopterygii</taxon>
        <taxon>Teleostei</taxon>
        <taxon>Neoteleostei</taxon>
        <taxon>Acanthomorphata</taxon>
        <taxon>Eupercaria</taxon>
        <taxon>Spariformes</taxon>
        <taxon>Sparidae</taxon>
        <taxon>Sparus</taxon>
    </lineage>
</organism>
<protein>
    <submittedName>
        <fullName evidence="10">Interleukin 17 receptor C</fullName>
    </submittedName>
</protein>
<reference evidence="10" key="1">
    <citation type="submission" date="2021-04" db="EMBL/GenBank/DDBJ databases">
        <authorList>
            <consortium name="Wellcome Sanger Institute Data Sharing"/>
        </authorList>
    </citation>
    <scope>NUCLEOTIDE SEQUENCE [LARGE SCALE GENOMIC DNA]</scope>
</reference>
<dbReference type="Ensembl" id="ENSSAUT00010064747.1">
    <property type="protein sequence ID" value="ENSSAUP00010061745.1"/>
    <property type="gene ID" value="ENSSAUG00010024949.1"/>
</dbReference>
<evidence type="ECO:0000313" key="10">
    <source>
        <dbReference type="Ensembl" id="ENSSAUP00010061745.1"/>
    </source>
</evidence>
<dbReference type="InterPro" id="IPR013568">
    <property type="entry name" value="SEFIR_dom"/>
</dbReference>
<keyword evidence="3 8" id="KW-0732">Signal</keyword>
<dbReference type="AlphaFoldDB" id="A0A671YEB7"/>
<feature type="signal peptide" evidence="8">
    <location>
        <begin position="1"/>
        <end position="21"/>
    </location>
</feature>
<gene>
    <name evidence="10" type="primary">LOC115582727</name>
</gene>
<dbReference type="GeneTree" id="ENSGT00940000168503"/>
<feature type="domain" description="SEFIR" evidence="9">
    <location>
        <begin position="433"/>
        <end position="599"/>
    </location>
</feature>
<dbReference type="Gene3D" id="3.40.50.11530">
    <property type="match status" value="1"/>
</dbReference>
<evidence type="ECO:0000259" key="9">
    <source>
        <dbReference type="PROSITE" id="PS51534"/>
    </source>
</evidence>
<dbReference type="GO" id="GO:0016020">
    <property type="term" value="C:membrane"/>
    <property type="evidence" value="ECO:0007669"/>
    <property type="project" value="UniProtKB-SubCell"/>
</dbReference>
<reference evidence="10" key="3">
    <citation type="submission" date="2025-09" db="UniProtKB">
        <authorList>
            <consortium name="Ensembl"/>
        </authorList>
    </citation>
    <scope>IDENTIFICATION</scope>
</reference>
<evidence type="ECO:0000256" key="2">
    <source>
        <dbReference type="ARBA" id="ARBA00022692"/>
    </source>
</evidence>
<evidence type="ECO:0000256" key="5">
    <source>
        <dbReference type="ARBA" id="ARBA00023136"/>
    </source>
</evidence>
<evidence type="ECO:0000256" key="1">
    <source>
        <dbReference type="ARBA" id="ARBA00004479"/>
    </source>
</evidence>
<dbReference type="InterPro" id="IPR039465">
    <property type="entry name" value="IL-17_rcpt-like"/>
</dbReference>
<keyword evidence="7" id="KW-0325">Glycoprotein</keyword>
<keyword evidence="5" id="KW-0472">Membrane</keyword>
<reference evidence="10" key="2">
    <citation type="submission" date="2025-08" db="UniProtKB">
        <authorList>
            <consortium name="Ensembl"/>
        </authorList>
    </citation>
    <scope>IDENTIFICATION</scope>
</reference>
<keyword evidence="2" id="KW-0812">Transmembrane</keyword>
<dbReference type="Pfam" id="PF08357">
    <property type="entry name" value="SEFIR"/>
    <property type="match status" value="1"/>
</dbReference>
<name>A0A671YEB7_SPAAU</name>
<keyword evidence="6" id="KW-0675">Receptor</keyword>
<sequence>MFLPGWSVWCVLLTLPVSACGVEISGYSGDEVICSQGLSECTINMGHETDLTEADDDAVDVLRLTAFPKLCCKDGALCKICLVLDVEINIHLDEEKDVEDEGHSGLEEEDYSEETRNPKASLKMCHYTPLSLPTCKKVEFTVNHTALTQQNQSKLLMVITEPAGVTFGSHVTIYPSRQSQLRQEVRVFSLDKVCNRELQGRVKECYVPKLISVINQEMNQVELQSAGSNKSMLRVCIQNEGNGTCRVTVTTPIPLYSVTPCTMFTTGNADLICLSITDFFQKNVWQNVSVFVRHGFMNNHGSVLWWNLSAPCRLDGEVWPCHRESGCREMEGFRQQLKGAWRQNSRGQWKIEGVFEDINLQLSPCVMMKLKGLEHQLGPFCVQNTDRWRWSLLVIGVMLLVCLTVLIKCGLHDYVKKWVWSFHHGGFVEIGGNRLVVLLSPPDVDGGVSESVCQLGSMLCTRGFCVSVDQWSRKEQCTLGPLPWLHSQLLELNSQGGKVMLVVTRKALERAEEWTRWHKGDIRTKGQENRGLPLTGSPYSDVFMASLCLIEADRLQGRAGERFLLVTFDSNPRSDRNLPELLQGLRLFQLPSQTGALLTELTVGGTGKGSWKRWCLRLMDSRDYREGRAAEGIILLRKAGDTSS</sequence>
<dbReference type="Proteomes" id="UP000472265">
    <property type="component" value="Chromosome 6"/>
</dbReference>
<dbReference type="PANTHER" id="PTHR15583">
    <property type="entry name" value="INTERLEUKIN-17 RECEPTOR"/>
    <property type="match status" value="1"/>
</dbReference>
<dbReference type="OMA" id="RTEEWMH"/>
<proteinExistence type="predicted"/>
<dbReference type="PANTHER" id="PTHR15583:SF12">
    <property type="entry name" value="INTERLEUKIN-17 RECEPTOR C"/>
    <property type="match status" value="1"/>
</dbReference>
<evidence type="ECO:0000256" key="8">
    <source>
        <dbReference type="SAM" id="SignalP"/>
    </source>
</evidence>
<dbReference type="InParanoid" id="A0A671YEB7"/>